<keyword evidence="1" id="KW-0472">Membrane</keyword>
<keyword evidence="3" id="KW-1185">Reference proteome</keyword>
<keyword evidence="1" id="KW-0812">Transmembrane</keyword>
<protein>
    <submittedName>
        <fullName evidence="2">Uncharacterized protein</fullName>
    </submittedName>
</protein>
<evidence type="ECO:0000256" key="1">
    <source>
        <dbReference type="SAM" id="Phobius"/>
    </source>
</evidence>
<feature type="transmembrane region" description="Helical" evidence="1">
    <location>
        <begin position="21"/>
        <end position="38"/>
    </location>
</feature>
<dbReference type="Proteomes" id="UP000199372">
    <property type="component" value="Unassembled WGS sequence"/>
</dbReference>
<evidence type="ECO:0000313" key="3">
    <source>
        <dbReference type="Proteomes" id="UP000199372"/>
    </source>
</evidence>
<organism evidence="2 3">
    <name type="scientific">Palleronia pelagia</name>
    <dbReference type="NCBI Taxonomy" id="387096"/>
    <lineage>
        <taxon>Bacteria</taxon>
        <taxon>Pseudomonadati</taxon>
        <taxon>Pseudomonadota</taxon>
        <taxon>Alphaproteobacteria</taxon>
        <taxon>Rhodobacterales</taxon>
        <taxon>Roseobacteraceae</taxon>
        <taxon>Palleronia</taxon>
    </lineage>
</organism>
<reference evidence="3" key="1">
    <citation type="submission" date="2016-10" db="EMBL/GenBank/DDBJ databases">
        <authorList>
            <person name="Varghese N."/>
            <person name="Submissions S."/>
        </authorList>
    </citation>
    <scope>NUCLEOTIDE SEQUENCE [LARGE SCALE GENOMIC DNA]</scope>
    <source>
        <strain evidence="3">DSM 26893</strain>
    </source>
</reference>
<proteinExistence type="predicted"/>
<gene>
    <name evidence="2" type="ORF">SAMN04488011_101756</name>
</gene>
<dbReference type="RefSeq" id="WP_175481642.1">
    <property type="nucleotide sequence ID" value="NZ_FOCM01000001.1"/>
</dbReference>
<name>A0A1H8BWJ0_9RHOB</name>
<dbReference type="AlphaFoldDB" id="A0A1H8BWJ0"/>
<dbReference type="EMBL" id="FOCM01000001">
    <property type="protein sequence ID" value="SEM87156.1"/>
    <property type="molecule type" value="Genomic_DNA"/>
</dbReference>
<keyword evidence="1" id="KW-1133">Transmembrane helix</keyword>
<accession>A0A1H8BWJ0</accession>
<evidence type="ECO:0000313" key="2">
    <source>
        <dbReference type="EMBL" id="SEM87156.1"/>
    </source>
</evidence>
<sequence>MNLHWMLRAKRWAQNPPSAKQVKFVLAIIAVCIALFAYERIMGWPDWLTPNNVGRMPR</sequence>